<sequence length="90" mass="10906">MQLHLNIDPRTHKLKYQWAGYPDKRRGRKYFEWRPRNWTLQSRMAFYWVVFRSNAGREPLLIALDYGPSILSRDETIWHLRPPPAATLPR</sequence>
<gene>
    <name evidence="1" type="ORF">EVAR_23225_1</name>
</gene>
<accession>A0A4C1VE93</accession>
<proteinExistence type="predicted"/>
<dbReference type="Proteomes" id="UP000299102">
    <property type="component" value="Unassembled WGS sequence"/>
</dbReference>
<keyword evidence="2" id="KW-1185">Reference proteome</keyword>
<reference evidence="1 2" key="1">
    <citation type="journal article" date="2019" name="Commun. Biol.">
        <title>The bagworm genome reveals a unique fibroin gene that provides high tensile strength.</title>
        <authorList>
            <person name="Kono N."/>
            <person name="Nakamura H."/>
            <person name="Ohtoshi R."/>
            <person name="Tomita M."/>
            <person name="Numata K."/>
            <person name="Arakawa K."/>
        </authorList>
    </citation>
    <scope>NUCLEOTIDE SEQUENCE [LARGE SCALE GENOMIC DNA]</scope>
</reference>
<name>A0A4C1VE93_EUMVA</name>
<dbReference type="AlphaFoldDB" id="A0A4C1VE93"/>
<dbReference type="EMBL" id="BGZK01000325">
    <property type="protein sequence ID" value="GBP36923.1"/>
    <property type="molecule type" value="Genomic_DNA"/>
</dbReference>
<evidence type="ECO:0000313" key="2">
    <source>
        <dbReference type="Proteomes" id="UP000299102"/>
    </source>
</evidence>
<protein>
    <submittedName>
        <fullName evidence="1">Uncharacterized protein</fullName>
    </submittedName>
</protein>
<organism evidence="1 2">
    <name type="scientific">Eumeta variegata</name>
    <name type="common">Bagworm moth</name>
    <name type="synonym">Eumeta japonica</name>
    <dbReference type="NCBI Taxonomy" id="151549"/>
    <lineage>
        <taxon>Eukaryota</taxon>
        <taxon>Metazoa</taxon>
        <taxon>Ecdysozoa</taxon>
        <taxon>Arthropoda</taxon>
        <taxon>Hexapoda</taxon>
        <taxon>Insecta</taxon>
        <taxon>Pterygota</taxon>
        <taxon>Neoptera</taxon>
        <taxon>Endopterygota</taxon>
        <taxon>Lepidoptera</taxon>
        <taxon>Glossata</taxon>
        <taxon>Ditrysia</taxon>
        <taxon>Tineoidea</taxon>
        <taxon>Psychidae</taxon>
        <taxon>Oiketicinae</taxon>
        <taxon>Eumeta</taxon>
    </lineage>
</organism>
<evidence type="ECO:0000313" key="1">
    <source>
        <dbReference type="EMBL" id="GBP36923.1"/>
    </source>
</evidence>
<comment type="caution">
    <text evidence="1">The sequence shown here is derived from an EMBL/GenBank/DDBJ whole genome shotgun (WGS) entry which is preliminary data.</text>
</comment>